<dbReference type="AlphaFoldDB" id="A0A0G2A904"/>
<dbReference type="Proteomes" id="UP000034846">
    <property type="component" value="Unassembled WGS sequence"/>
</dbReference>
<organism evidence="1 2">
    <name type="scientific">Candidatus Uhrbacteria bacterium GW2011_GWD2_52_7</name>
    <dbReference type="NCBI Taxonomy" id="1618989"/>
    <lineage>
        <taxon>Bacteria</taxon>
        <taxon>Candidatus Uhriibacteriota</taxon>
    </lineage>
</organism>
<dbReference type="EMBL" id="LCRD01000061">
    <property type="protein sequence ID" value="KKW28819.1"/>
    <property type="molecule type" value="Genomic_DNA"/>
</dbReference>
<reference evidence="1 2" key="1">
    <citation type="journal article" date="2015" name="Nature">
        <title>rRNA introns, odd ribosomes, and small enigmatic genomes across a large radiation of phyla.</title>
        <authorList>
            <person name="Brown C.T."/>
            <person name="Hug L.A."/>
            <person name="Thomas B.C."/>
            <person name="Sharon I."/>
            <person name="Castelle C.J."/>
            <person name="Singh A."/>
            <person name="Wilkins M.J."/>
            <person name="Williams K.H."/>
            <person name="Banfield J.F."/>
        </authorList>
    </citation>
    <scope>NUCLEOTIDE SEQUENCE [LARGE SCALE GENOMIC DNA]</scope>
</reference>
<name>A0A0G2A904_9BACT</name>
<sequence>MREHSNHADEKLQEIGLGIERREGESTARYLRRLEESGKYLFHGSEQHILELEPRNPETDATDEAENKLLAVYAYDAAALAVQRAIAHRSGVEDWEIIGGTDPKHPETPLLITSQNIPIGSGYLHVLSRDHFRHTVGYQWVSESAVRPLNVIDVDPSVYAELGGVHRYTNETE</sequence>
<comment type="caution">
    <text evidence="1">The sequence shown here is derived from an EMBL/GenBank/DDBJ whole genome shotgun (WGS) entry which is preliminary data.</text>
</comment>
<gene>
    <name evidence="1" type="ORF">UY72_C0061G0014</name>
</gene>
<accession>A0A0G2A904</accession>
<evidence type="ECO:0000313" key="2">
    <source>
        <dbReference type="Proteomes" id="UP000034846"/>
    </source>
</evidence>
<protein>
    <submittedName>
        <fullName evidence="1">Uncharacterized protein</fullName>
    </submittedName>
</protein>
<proteinExistence type="predicted"/>
<evidence type="ECO:0000313" key="1">
    <source>
        <dbReference type="EMBL" id="KKW28819.1"/>
    </source>
</evidence>